<dbReference type="Proteomes" id="UP000432015">
    <property type="component" value="Unassembled WGS sequence"/>
</dbReference>
<accession>A0A7K1LB86</accession>
<evidence type="ECO:0000313" key="1">
    <source>
        <dbReference type="EMBL" id="MUN41682.1"/>
    </source>
</evidence>
<organism evidence="1 2">
    <name type="scientific">Actinomadura litoris</name>
    <dbReference type="NCBI Taxonomy" id="2678616"/>
    <lineage>
        <taxon>Bacteria</taxon>
        <taxon>Bacillati</taxon>
        <taxon>Actinomycetota</taxon>
        <taxon>Actinomycetes</taxon>
        <taxon>Streptosporangiales</taxon>
        <taxon>Thermomonosporaceae</taxon>
        <taxon>Actinomadura</taxon>
    </lineage>
</organism>
<dbReference type="RefSeq" id="WP_156220850.1">
    <property type="nucleotide sequence ID" value="NZ_WOFH01000015.1"/>
</dbReference>
<gene>
    <name evidence="1" type="ORF">GNZ18_34595</name>
</gene>
<sequence>MNETQDYLGGEAGERVAAGLRALLTDASRGPVLVLGTLWPEHHAALTSRPGSQVRHLLDGVVIEVPETFADIDPAALRQAAGTDLRLAEAIEQAEDGHVTQYLAGGPELLDRLATADPAAKALMWAAMDARRLGHRTALPLPLLEQAAPAYLTDLQYDQLGEDWLEQALAYTSRPCKGARGALTRIRAAPSRRARGRRPGPAGEHAEVPVYRLADYLDQHARATRCSLIPPIGFWAAAAAHARPGDQEALGDAAWARGLYRDATQLHKNATTGGRPKAALTLVNHLHTLHPGDHRPADHVAAHASLRDLDAIDTLLSRLQEVGADEQVAVLAHRAAAHAPLDTPDAVASLLIRLKWAGADEQVAALADRAAAHVTLDAPTAVASLLSRLKWAGAEEQVGVLADRVAAHIALDNTYAVATLLKGLREVGADEQVTALLARDPATHITPDHPAAVAVLLNHLGPVGAEDQVAALLARDPAAHITLDDRYFVGALLTQLQVMGADEQVAALTDRLPAEGLFDEFLRVADHRVRYRFGREPDGRPAHEWGWDDLE</sequence>
<keyword evidence="2" id="KW-1185">Reference proteome</keyword>
<name>A0A7K1LB86_9ACTN</name>
<reference evidence="1 2" key="1">
    <citation type="submission" date="2019-11" db="EMBL/GenBank/DDBJ databases">
        <authorList>
            <person name="Cao P."/>
        </authorList>
    </citation>
    <scope>NUCLEOTIDE SEQUENCE [LARGE SCALE GENOMIC DNA]</scope>
    <source>
        <strain evidence="1 2">NEAU-AAG5</strain>
    </source>
</reference>
<evidence type="ECO:0000313" key="2">
    <source>
        <dbReference type="Proteomes" id="UP000432015"/>
    </source>
</evidence>
<proteinExistence type="predicted"/>
<dbReference type="AlphaFoldDB" id="A0A7K1LB86"/>
<protein>
    <submittedName>
        <fullName evidence="1">Uncharacterized protein</fullName>
    </submittedName>
</protein>
<comment type="caution">
    <text evidence="1">The sequence shown here is derived from an EMBL/GenBank/DDBJ whole genome shotgun (WGS) entry which is preliminary data.</text>
</comment>
<dbReference type="EMBL" id="WOFH01000015">
    <property type="protein sequence ID" value="MUN41682.1"/>
    <property type="molecule type" value="Genomic_DNA"/>
</dbReference>